<dbReference type="Proteomes" id="UP000036987">
    <property type="component" value="Unassembled WGS sequence"/>
</dbReference>
<feature type="transmembrane region" description="Helical" evidence="10">
    <location>
        <begin position="135"/>
        <end position="154"/>
    </location>
</feature>
<comment type="catalytic activity">
    <reaction evidence="9">
        <text>a long-chain fatty aldehyde + 2 NADPH + O2 + H(+) = a long-chain alkane + formate + 2 NADP(+) + H2O</text>
        <dbReference type="Rhea" id="RHEA:21440"/>
        <dbReference type="ChEBI" id="CHEBI:15377"/>
        <dbReference type="ChEBI" id="CHEBI:15378"/>
        <dbReference type="ChEBI" id="CHEBI:15379"/>
        <dbReference type="ChEBI" id="CHEBI:15740"/>
        <dbReference type="ChEBI" id="CHEBI:17176"/>
        <dbReference type="ChEBI" id="CHEBI:57783"/>
        <dbReference type="ChEBI" id="CHEBI:58349"/>
        <dbReference type="ChEBI" id="CHEBI:83563"/>
        <dbReference type="EC" id="4.1.99.5"/>
    </reaction>
</comment>
<dbReference type="InterPro" id="IPR006694">
    <property type="entry name" value="Fatty_acid_hydroxylase"/>
</dbReference>
<dbReference type="InterPro" id="IPR050307">
    <property type="entry name" value="Sterol_Desaturase_Related"/>
</dbReference>
<feature type="domain" description="Fatty acid hydroxylase" evidence="11">
    <location>
        <begin position="100"/>
        <end position="236"/>
    </location>
</feature>
<evidence type="ECO:0000256" key="10">
    <source>
        <dbReference type="SAM" id="Phobius"/>
    </source>
</evidence>
<accession>A0A0K9PBB5</accession>
<evidence type="ECO:0000256" key="9">
    <source>
        <dbReference type="ARBA" id="ARBA00047909"/>
    </source>
</evidence>
<evidence type="ECO:0000256" key="6">
    <source>
        <dbReference type="ARBA" id="ARBA00022989"/>
    </source>
</evidence>
<dbReference type="OMA" id="WSDELMA"/>
<dbReference type="GO" id="GO:0071771">
    <property type="term" value="F:aldehyde oxygenase (deformylating) activity"/>
    <property type="evidence" value="ECO:0007669"/>
    <property type="project" value="UniProtKB-EC"/>
</dbReference>
<comment type="similarity">
    <text evidence="2">Belongs to the sterol desaturase family.</text>
</comment>
<gene>
    <name evidence="12" type="ORF">ZOSMA_2G02590</name>
</gene>
<sequence length="258" mass="29873">MVFWQGYLSDEVMGAFAPIVLYWIYSGAYQILPPLDRYRLHTRKEVEQKNLVSLPVVIKGVLLQQLVQATVAQLLFFITTDANSTGILVQPSYPAQLIQFFIAMFVMDTWQYFVHRYMHMNKFLYRHIHSQHHRLVVPYAIGALYNHPLEGLLLDTFGGAISFLISGMTARTAVFFFCFATIKTVDDHCGLWLPGNIFHIIFENNTAYHDIHHQLHGLKFNYSQPFFPIWDKILGTHMPYDLVERKQGSGFEAKPVKD</sequence>
<dbReference type="GO" id="GO:0008610">
    <property type="term" value="P:lipid biosynthetic process"/>
    <property type="evidence" value="ECO:0007669"/>
    <property type="project" value="InterPro"/>
</dbReference>
<keyword evidence="5" id="KW-0256">Endoplasmic reticulum</keyword>
<evidence type="ECO:0000256" key="4">
    <source>
        <dbReference type="ARBA" id="ARBA00022692"/>
    </source>
</evidence>
<evidence type="ECO:0000259" key="11">
    <source>
        <dbReference type="Pfam" id="PF04116"/>
    </source>
</evidence>
<evidence type="ECO:0000256" key="2">
    <source>
        <dbReference type="ARBA" id="ARBA00009324"/>
    </source>
</evidence>
<feature type="transmembrane region" description="Helical" evidence="10">
    <location>
        <begin position="97"/>
        <end position="114"/>
    </location>
</feature>
<evidence type="ECO:0000313" key="12">
    <source>
        <dbReference type="EMBL" id="KMZ66249.1"/>
    </source>
</evidence>
<keyword evidence="6 10" id="KW-1133">Transmembrane helix</keyword>
<keyword evidence="7 10" id="KW-0472">Membrane</keyword>
<dbReference type="STRING" id="29655.A0A0K9PBB5"/>
<feature type="transmembrane region" description="Helical" evidence="10">
    <location>
        <begin position="12"/>
        <end position="32"/>
    </location>
</feature>
<organism evidence="12 13">
    <name type="scientific">Zostera marina</name>
    <name type="common">Eelgrass</name>
    <dbReference type="NCBI Taxonomy" id="29655"/>
    <lineage>
        <taxon>Eukaryota</taxon>
        <taxon>Viridiplantae</taxon>
        <taxon>Streptophyta</taxon>
        <taxon>Embryophyta</taxon>
        <taxon>Tracheophyta</taxon>
        <taxon>Spermatophyta</taxon>
        <taxon>Magnoliopsida</taxon>
        <taxon>Liliopsida</taxon>
        <taxon>Zosteraceae</taxon>
        <taxon>Zostera</taxon>
    </lineage>
</organism>
<dbReference type="GO" id="GO:0016491">
    <property type="term" value="F:oxidoreductase activity"/>
    <property type="evidence" value="ECO:0000318"/>
    <property type="project" value="GO_Central"/>
</dbReference>
<dbReference type="GO" id="GO:0005506">
    <property type="term" value="F:iron ion binding"/>
    <property type="evidence" value="ECO:0007669"/>
    <property type="project" value="InterPro"/>
</dbReference>
<dbReference type="OrthoDB" id="408954at2759"/>
<dbReference type="EMBL" id="LFYR01000981">
    <property type="protein sequence ID" value="KMZ66249.1"/>
    <property type="molecule type" value="Genomic_DNA"/>
</dbReference>
<evidence type="ECO:0000256" key="8">
    <source>
        <dbReference type="ARBA" id="ARBA00023239"/>
    </source>
</evidence>
<keyword evidence="4 10" id="KW-0812">Transmembrane</keyword>
<evidence type="ECO:0000256" key="5">
    <source>
        <dbReference type="ARBA" id="ARBA00022824"/>
    </source>
</evidence>
<comment type="caution">
    <text evidence="12">The sequence shown here is derived from an EMBL/GenBank/DDBJ whole genome shotgun (WGS) entry which is preliminary data.</text>
</comment>
<protein>
    <recommendedName>
        <fullName evidence="3">aldehyde oxygenase (deformylating)</fullName>
        <ecNumber evidence="3">4.1.99.5</ecNumber>
    </recommendedName>
</protein>
<reference evidence="13" key="1">
    <citation type="journal article" date="2016" name="Nature">
        <title>The genome of the seagrass Zostera marina reveals angiosperm adaptation to the sea.</title>
        <authorList>
            <person name="Olsen J.L."/>
            <person name="Rouze P."/>
            <person name="Verhelst B."/>
            <person name="Lin Y.-C."/>
            <person name="Bayer T."/>
            <person name="Collen J."/>
            <person name="Dattolo E."/>
            <person name="De Paoli E."/>
            <person name="Dittami S."/>
            <person name="Maumus F."/>
            <person name="Michel G."/>
            <person name="Kersting A."/>
            <person name="Lauritano C."/>
            <person name="Lohaus R."/>
            <person name="Toepel M."/>
            <person name="Tonon T."/>
            <person name="Vanneste K."/>
            <person name="Amirebrahimi M."/>
            <person name="Brakel J."/>
            <person name="Bostroem C."/>
            <person name="Chovatia M."/>
            <person name="Grimwood J."/>
            <person name="Jenkins J.W."/>
            <person name="Jueterbock A."/>
            <person name="Mraz A."/>
            <person name="Stam W.T."/>
            <person name="Tice H."/>
            <person name="Bornberg-Bauer E."/>
            <person name="Green P.J."/>
            <person name="Pearson G.A."/>
            <person name="Procaccini G."/>
            <person name="Duarte C.M."/>
            <person name="Schmutz J."/>
            <person name="Reusch T.B.H."/>
            <person name="Van de Peer Y."/>
        </authorList>
    </citation>
    <scope>NUCLEOTIDE SEQUENCE [LARGE SCALE GENOMIC DNA]</scope>
    <source>
        <strain evidence="13">cv. Finnish</strain>
    </source>
</reference>
<name>A0A0K9PBB5_ZOSMR</name>
<dbReference type="AlphaFoldDB" id="A0A0K9PBB5"/>
<dbReference type="Pfam" id="PF04116">
    <property type="entry name" value="FA_hydroxylase"/>
    <property type="match status" value="1"/>
</dbReference>
<feature type="transmembrane region" description="Helical" evidence="10">
    <location>
        <begin position="52"/>
        <end position="77"/>
    </location>
</feature>
<dbReference type="EC" id="4.1.99.5" evidence="3"/>
<evidence type="ECO:0000256" key="1">
    <source>
        <dbReference type="ARBA" id="ARBA00004477"/>
    </source>
</evidence>
<evidence type="ECO:0000256" key="7">
    <source>
        <dbReference type="ARBA" id="ARBA00023136"/>
    </source>
</evidence>
<keyword evidence="8" id="KW-0456">Lyase</keyword>
<evidence type="ECO:0000256" key="3">
    <source>
        <dbReference type="ARBA" id="ARBA00013146"/>
    </source>
</evidence>
<dbReference type="PANTHER" id="PTHR11863">
    <property type="entry name" value="STEROL DESATURASE"/>
    <property type="match status" value="1"/>
</dbReference>
<proteinExistence type="inferred from homology"/>
<dbReference type="GO" id="GO:0005789">
    <property type="term" value="C:endoplasmic reticulum membrane"/>
    <property type="evidence" value="ECO:0000318"/>
    <property type="project" value="GO_Central"/>
</dbReference>
<comment type="subcellular location">
    <subcellularLocation>
        <location evidence="1">Endoplasmic reticulum membrane</location>
        <topology evidence="1">Multi-pass membrane protein</topology>
    </subcellularLocation>
</comment>
<keyword evidence="13" id="KW-1185">Reference proteome</keyword>
<evidence type="ECO:0000313" key="13">
    <source>
        <dbReference type="Proteomes" id="UP000036987"/>
    </source>
</evidence>
<feature type="transmembrane region" description="Helical" evidence="10">
    <location>
        <begin position="160"/>
        <end position="182"/>
    </location>
</feature>